<reference evidence="1" key="1">
    <citation type="submission" date="2021-01" db="EMBL/GenBank/DDBJ databases">
        <title>Paracoccus amoyensis sp. nov., isolated from the surface seawater along the coast of Xiamen Island, China.</title>
        <authorList>
            <person name="Lyu L."/>
        </authorList>
    </citation>
    <scope>NUCLEOTIDE SEQUENCE</scope>
    <source>
        <strain evidence="1">MJ17</strain>
    </source>
</reference>
<dbReference type="Proteomes" id="UP000640485">
    <property type="component" value="Unassembled WGS sequence"/>
</dbReference>
<gene>
    <name evidence="1" type="ORF">JJJ17_11215</name>
</gene>
<keyword evidence="2" id="KW-1185">Reference proteome</keyword>
<dbReference type="InterPro" id="IPR010667">
    <property type="entry name" value="Phage_T4_Gp19"/>
</dbReference>
<dbReference type="InterPro" id="IPR011747">
    <property type="entry name" value="CHP02241"/>
</dbReference>
<dbReference type="AlphaFoldDB" id="A0A934VV36"/>
<dbReference type="NCBIfam" id="TIGR02241">
    <property type="entry name" value="conserved hypothetical phage tail region protein"/>
    <property type="match status" value="1"/>
</dbReference>
<sequence length="231" mass="23926">MAVFPLFQPVLKVNFMVTMWDTPDSNGGGLEGALSTVGSAVLSAATQFVLGGFKSVEGLDASNTLTTYHQGGQNDSELHFFDRASYARIVLQRGVTFNTDLWDWQHQVITGKRKTRKSGTIVLMDTRKLYEVPGLGASLPGMAFPVASWTFHNALPAKLAGPKLDATEGAGAGAVAIEALELHAEKIERVSLALIPGVADLNSVLSGLVGLAGGAALAGASAGATAIAGGF</sequence>
<dbReference type="EMBL" id="JAEPRQ010000003">
    <property type="protein sequence ID" value="MBK4216496.1"/>
    <property type="molecule type" value="Genomic_DNA"/>
</dbReference>
<dbReference type="Pfam" id="PF06841">
    <property type="entry name" value="Phage_T4_gp19"/>
    <property type="match status" value="1"/>
</dbReference>
<dbReference type="GO" id="GO:0005198">
    <property type="term" value="F:structural molecule activity"/>
    <property type="evidence" value="ECO:0007669"/>
    <property type="project" value="InterPro"/>
</dbReference>
<dbReference type="PANTHER" id="PTHR38009">
    <property type="entry name" value="CONSERVED HYPOTHETICAL PHAGE TAIL PROTEIN"/>
    <property type="match status" value="1"/>
</dbReference>
<accession>A0A934VV36</accession>
<name>A0A934VV36_9RHOB</name>
<protein>
    <submittedName>
        <fullName evidence="1">Phage tail protein</fullName>
    </submittedName>
</protein>
<organism evidence="1 2">
    <name type="scientific">Paracoccus caeni</name>
    <dbReference type="NCBI Taxonomy" id="657651"/>
    <lineage>
        <taxon>Bacteria</taxon>
        <taxon>Pseudomonadati</taxon>
        <taxon>Pseudomonadota</taxon>
        <taxon>Alphaproteobacteria</taxon>
        <taxon>Rhodobacterales</taxon>
        <taxon>Paracoccaceae</taxon>
        <taxon>Paracoccus</taxon>
    </lineage>
</organism>
<evidence type="ECO:0000313" key="2">
    <source>
        <dbReference type="Proteomes" id="UP000640485"/>
    </source>
</evidence>
<evidence type="ECO:0000313" key="1">
    <source>
        <dbReference type="EMBL" id="MBK4216496.1"/>
    </source>
</evidence>
<dbReference type="RefSeq" id="WP_200686397.1">
    <property type="nucleotide sequence ID" value="NZ_JAEPRQ010000003.1"/>
</dbReference>
<comment type="caution">
    <text evidence="1">The sequence shown here is derived from an EMBL/GenBank/DDBJ whole genome shotgun (WGS) entry which is preliminary data.</text>
</comment>
<dbReference type="PANTHER" id="PTHR38009:SF1">
    <property type="entry name" value="CONSERVED HYPOTHETICAL PHAGE TAIL PROTEIN"/>
    <property type="match status" value="1"/>
</dbReference>
<proteinExistence type="predicted"/>